<reference evidence="2 3" key="1">
    <citation type="submission" date="2018-09" db="EMBL/GenBank/DDBJ databases">
        <authorList>
            <person name="Grouzdev D.S."/>
            <person name="Krutkina M.S."/>
        </authorList>
    </citation>
    <scope>NUCLEOTIDE SEQUENCE [LARGE SCALE GENOMIC DNA]</scope>
    <source>
        <strain evidence="2 3">RmlP001</strain>
    </source>
</reference>
<dbReference type="OrthoDB" id="10015934at2"/>
<dbReference type="AlphaFoldDB" id="A0A4V1RIC9"/>
<dbReference type="Proteomes" id="UP000289411">
    <property type="component" value="Unassembled WGS sequence"/>
</dbReference>
<name>A0A4V1RIC9_9HYPH</name>
<organism evidence="2 3">
    <name type="scientific">Lichenibacterium ramalinae</name>
    <dbReference type="NCBI Taxonomy" id="2316527"/>
    <lineage>
        <taxon>Bacteria</taxon>
        <taxon>Pseudomonadati</taxon>
        <taxon>Pseudomonadota</taxon>
        <taxon>Alphaproteobacteria</taxon>
        <taxon>Hyphomicrobiales</taxon>
        <taxon>Lichenihabitantaceae</taxon>
        <taxon>Lichenibacterium</taxon>
    </lineage>
</organism>
<keyword evidence="1" id="KW-1133">Transmembrane helix</keyword>
<reference evidence="2 3" key="2">
    <citation type="submission" date="2019-02" db="EMBL/GenBank/DDBJ databases">
        <title>'Lichenibacterium ramalinii' gen. nov. sp. nov., 'Lichenibacterium minor' gen. nov. sp. nov.</title>
        <authorList>
            <person name="Pankratov T."/>
        </authorList>
    </citation>
    <scope>NUCLEOTIDE SEQUENCE [LARGE SCALE GENOMIC DNA]</scope>
    <source>
        <strain evidence="2 3">RmlP001</strain>
    </source>
</reference>
<evidence type="ECO:0000313" key="3">
    <source>
        <dbReference type="Proteomes" id="UP000289411"/>
    </source>
</evidence>
<proteinExistence type="predicted"/>
<sequence length="86" mass="9136">MDLTMNALSIRALVGAGVAAVAMAGLVSVASLPLLLAAVSAALVAGLGLVAFVAQSRRLNDAERLVYRPVYVRRHDIQRRVMSDFE</sequence>
<keyword evidence="1" id="KW-0812">Transmembrane</keyword>
<evidence type="ECO:0000256" key="1">
    <source>
        <dbReference type="SAM" id="Phobius"/>
    </source>
</evidence>
<comment type="caution">
    <text evidence="2">The sequence shown here is derived from an EMBL/GenBank/DDBJ whole genome shotgun (WGS) entry which is preliminary data.</text>
</comment>
<feature type="transmembrane region" description="Helical" evidence="1">
    <location>
        <begin position="12"/>
        <end position="29"/>
    </location>
</feature>
<protein>
    <submittedName>
        <fullName evidence="2">Uncharacterized protein</fullName>
    </submittedName>
</protein>
<feature type="transmembrane region" description="Helical" evidence="1">
    <location>
        <begin position="35"/>
        <end position="54"/>
    </location>
</feature>
<keyword evidence="3" id="KW-1185">Reference proteome</keyword>
<keyword evidence="1" id="KW-0472">Membrane</keyword>
<accession>A0A4V1RIC9</accession>
<dbReference type="EMBL" id="QYBC01000015">
    <property type="protein sequence ID" value="RYB03307.1"/>
    <property type="molecule type" value="Genomic_DNA"/>
</dbReference>
<evidence type="ECO:0000313" key="2">
    <source>
        <dbReference type="EMBL" id="RYB03307.1"/>
    </source>
</evidence>
<gene>
    <name evidence="2" type="ORF">D3272_17995</name>
</gene>